<evidence type="ECO:0000256" key="3">
    <source>
        <dbReference type="SAM" id="MobiDB-lite"/>
    </source>
</evidence>
<dbReference type="KEGG" id="mkm:Mkms_5756"/>
<dbReference type="InterPro" id="IPR012337">
    <property type="entry name" value="RNaseH-like_sf"/>
</dbReference>
<dbReference type="SMART" id="SM00950">
    <property type="entry name" value="Piwi"/>
    <property type="match status" value="1"/>
</dbReference>
<name>A1UQ24_MYCSK</name>
<dbReference type="EMBL" id="CP000519">
    <property type="protein sequence ID" value="ABL94932.1"/>
    <property type="molecule type" value="Genomic_DNA"/>
</dbReference>
<evidence type="ECO:0000256" key="1">
    <source>
        <dbReference type="ARBA" id="ARBA00035012"/>
    </source>
</evidence>
<evidence type="ECO:0000259" key="4">
    <source>
        <dbReference type="SMART" id="SM00950"/>
    </source>
</evidence>
<dbReference type="SUPFAM" id="SSF53098">
    <property type="entry name" value="Ribonuclease H-like"/>
    <property type="match status" value="1"/>
</dbReference>
<geneLocation type="plasmid" evidence="5">
    <name>pMKMS01</name>
</geneLocation>
<gene>
    <name evidence="5" type="ordered locus">Mkms_5756</name>
</gene>
<feature type="domain" description="Piwi" evidence="4">
    <location>
        <begin position="192"/>
        <end position="465"/>
    </location>
</feature>
<dbReference type="InterPro" id="IPR036397">
    <property type="entry name" value="RNaseH_sf"/>
</dbReference>
<feature type="region of interest" description="Disordered" evidence="3">
    <location>
        <begin position="198"/>
        <end position="218"/>
    </location>
</feature>
<organism evidence="5">
    <name type="scientific">Mycobacterium sp. (strain KMS)</name>
    <dbReference type="NCBI Taxonomy" id="189918"/>
    <lineage>
        <taxon>Bacteria</taxon>
        <taxon>Bacillati</taxon>
        <taxon>Actinomycetota</taxon>
        <taxon>Actinomycetes</taxon>
        <taxon>Mycobacteriales</taxon>
        <taxon>Mycobacteriaceae</taxon>
        <taxon>Mycobacterium</taxon>
    </lineage>
</organism>
<dbReference type="CDD" id="cd04659">
    <property type="entry name" value="Piwi_piwi-like_ProArk"/>
    <property type="match status" value="1"/>
</dbReference>
<evidence type="ECO:0000313" key="5">
    <source>
        <dbReference type="EMBL" id="ABL94932.1"/>
    </source>
</evidence>
<comment type="similarity">
    <text evidence="1">Belongs to the argonaute family. Long pAgo subfamily.</text>
</comment>
<reference evidence="5" key="1">
    <citation type="submission" date="2006-12" db="EMBL/GenBank/DDBJ databases">
        <title>Complete sequence of plasmid pMKMS01 of Mycobacterium sp. KMS.</title>
        <authorList>
            <consortium name="US DOE Joint Genome Institute"/>
            <person name="Copeland A."/>
            <person name="Lucas S."/>
            <person name="Lapidus A."/>
            <person name="Barry K."/>
            <person name="Detter J.C."/>
            <person name="Glavina del Rio T."/>
            <person name="Hammon N."/>
            <person name="Israni S."/>
            <person name="Dalin E."/>
            <person name="Tice H."/>
            <person name="Pitluck S."/>
            <person name="Kiss H."/>
            <person name="Brettin T."/>
            <person name="Bruce D."/>
            <person name="Han C."/>
            <person name="Tapia R."/>
            <person name="Gilna P."/>
            <person name="Schmutz J."/>
            <person name="Larimer F."/>
            <person name="Land M."/>
            <person name="Hauser L."/>
            <person name="Kyrpides N."/>
            <person name="Mikhailova N."/>
            <person name="Miller C.D."/>
            <person name="Richardson P."/>
        </authorList>
    </citation>
    <scope>NUCLEOTIDE SEQUENCE [LARGE SCALE GENOMIC DNA]</scope>
    <source>
        <strain evidence="5">KMS</strain>
        <plasmid evidence="5">pMKMS01</plasmid>
    </source>
</reference>
<protein>
    <recommendedName>
        <fullName evidence="2">Protein argonaute</fullName>
    </recommendedName>
</protein>
<keyword evidence="5" id="KW-0614">Plasmid</keyword>
<dbReference type="GO" id="GO:0003676">
    <property type="term" value="F:nucleic acid binding"/>
    <property type="evidence" value="ECO:0007669"/>
    <property type="project" value="InterPro"/>
</dbReference>
<proteinExistence type="inferred from homology"/>
<dbReference type="Gene3D" id="3.30.420.10">
    <property type="entry name" value="Ribonuclease H-like superfamily/Ribonuclease H"/>
    <property type="match status" value="1"/>
</dbReference>
<dbReference type="OrthoDB" id="530017at2"/>
<evidence type="ECO:0000256" key="2">
    <source>
        <dbReference type="ARBA" id="ARBA00035032"/>
    </source>
</evidence>
<accession>A1UQ24</accession>
<dbReference type="HOGENOM" id="CLU_031104_1_0_11"/>
<dbReference type="AlphaFoldDB" id="A1UQ24"/>
<dbReference type="InterPro" id="IPR003165">
    <property type="entry name" value="Piwi"/>
</dbReference>
<sequence length="477" mass="53880">MKIAILDEPQLEFGGGSRHIDPRSGITNYGPADAADTKVRTIRAAIIGTQEAIEGVRGWLDRCREPIAAKLSHLSHYYVPFPGFDTSVGYRSAIVINSRLERRINRRALNEIIELKPADAIRRSVELYDVELAALNEEPQCDVVIVCKPEALPERGEPIADPKRPWKEPRPAPLGFDFHELLKARSLRTTRPIQIVKRETWDPTYKPKDRDDRRPQQDEATKAWNLHTALYYKAGGVPWRMTRDNKDLTNCFVGVSFYRSIDGQSLQTSVAQVFNERGDGVIVRGAQATASRDDRQPHLTADDAKDLLEASLARYRSEHRTLPARVMLHKTSSFTPEELEGFHAAAESEHLDQLELLWIPRAEPTRLFRIGEQPPLRGTMLSLNATRHVLYTRGAVPFYKTYPGMYVPNALSFRMVDVDSSPEKVAAELLALTKMNWNATQLDGKQPITVRTADAIGSILKHLGPTERPAPRYAFYM</sequence>